<accession>A0A0A9DHT8</accession>
<dbReference type="EMBL" id="GBRH01212700">
    <property type="protein sequence ID" value="JAD85195.1"/>
    <property type="molecule type" value="Transcribed_RNA"/>
</dbReference>
<name>A0A0A9DHT8_ARUDO</name>
<proteinExistence type="predicted"/>
<evidence type="ECO:0000313" key="1">
    <source>
        <dbReference type="EMBL" id="JAD85195.1"/>
    </source>
</evidence>
<sequence length="59" mass="7006">MFLCLLPLSQQVPHVLLSKRFCLKICNVHVTELLTNRPQKKVKRKTERNIRYTTRSAVR</sequence>
<reference evidence="1" key="2">
    <citation type="journal article" date="2015" name="Data Brief">
        <title>Shoot transcriptome of the giant reed, Arundo donax.</title>
        <authorList>
            <person name="Barrero R.A."/>
            <person name="Guerrero F.D."/>
            <person name="Moolhuijzen P."/>
            <person name="Goolsby J.A."/>
            <person name="Tidwell J."/>
            <person name="Bellgard S.E."/>
            <person name="Bellgard M.I."/>
        </authorList>
    </citation>
    <scope>NUCLEOTIDE SEQUENCE</scope>
    <source>
        <tissue evidence="1">Shoot tissue taken approximately 20 cm above the soil surface</tissue>
    </source>
</reference>
<reference evidence="1" key="1">
    <citation type="submission" date="2014-09" db="EMBL/GenBank/DDBJ databases">
        <authorList>
            <person name="Magalhaes I.L.F."/>
            <person name="Oliveira U."/>
            <person name="Santos F.R."/>
            <person name="Vidigal T.H.D.A."/>
            <person name="Brescovit A.D."/>
            <person name="Santos A.J."/>
        </authorList>
    </citation>
    <scope>NUCLEOTIDE SEQUENCE</scope>
    <source>
        <tissue evidence="1">Shoot tissue taken approximately 20 cm above the soil surface</tissue>
    </source>
</reference>
<organism evidence="1">
    <name type="scientific">Arundo donax</name>
    <name type="common">Giant reed</name>
    <name type="synonym">Donax arundinaceus</name>
    <dbReference type="NCBI Taxonomy" id="35708"/>
    <lineage>
        <taxon>Eukaryota</taxon>
        <taxon>Viridiplantae</taxon>
        <taxon>Streptophyta</taxon>
        <taxon>Embryophyta</taxon>
        <taxon>Tracheophyta</taxon>
        <taxon>Spermatophyta</taxon>
        <taxon>Magnoliopsida</taxon>
        <taxon>Liliopsida</taxon>
        <taxon>Poales</taxon>
        <taxon>Poaceae</taxon>
        <taxon>PACMAD clade</taxon>
        <taxon>Arundinoideae</taxon>
        <taxon>Arundineae</taxon>
        <taxon>Arundo</taxon>
    </lineage>
</organism>
<dbReference type="AlphaFoldDB" id="A0A0A9DHT8"/>
<protein>
    <submittedName>
        <fullName evidence="1">Uncharacterized protein</fullName>
    </submittedName>
</protein>